<accession>G0PLV2</accession>
<dbReference type="HOGENOM" id="CLU_1908507_0_0_1"/>
<evidence type="ECO:0000313" key="1">
    <source>
        <dbReference type="EMBL" id="EGT35910.1"/>
    </source>
</evidence>
<dbReference type="Gene3D" id="3.10.100.10">
    <property type="entry name" value="Mannose-Binding Protein A, subunit A"/>
    <property type="match status" value="1"/>
</dbReference>
<dbReference type="PANTHER" id="PTHR47753">
    <property type="entry name" value="C-TYPE LECTIN-RELATED"/>
    <property type="match status" value="1"/>
</dbReference>
<dbReference type="SUPFAM" id="SSF56436">
    <property type="entry name" value="C-type lectin-like"/>
    <property type="match status" value="1"/>
</dbReference>
<dbReference type="InParanoid" id="G0PLV2"/>
<protein>
    <submittedName>
        <fullName evidence="1">Uncharacterized protein</fullName>
    </submittedName>
</protein>
<name>G0PLV2_CAEBE</name>
<evidence type="ECO:0000313" key="2">
    <source>
        <dbReference type="Proteomes" id="UP000008068"/>
    </source>
</evidence>
<gene>
    <name evidence="1" type="ORF">CAEBREN_06710</name>
</gene>
<dbReference type="PANTHER" id="PTHR47753:SF2">
    <property type="entry name" value="C-TYPE LECTIN DOMAIN-CONTAINING PROTEIN"/>
    <property type="match status" value="1"/>
</dbReference>
<dbReference type="AlphaFoldDB" id="G0PLV2"/>
<sequence length="133" mass="15608">MLDDAQRNGTRFDNLDAVWIGARRRKRCWTRKEIGERKGFNPNDKHPCSRRLVFEWENRAAQNPPDFEGRWITEGEPSFSGEAEMCVELLKGVKNRPNWPYNILGDKKLNDVHCECKFYFFCGKEAPTVEPDK</sequence>
<organism evidence="2">
    <name type="scientific">Caenorhabditis brenneri</name>
    <name type="common">Nematode worm</name>
    <dbReference type="NCBI Taxonomy" id="135651"/>
    <lineage>
        <taxon>Eukaryota</taxon>
        <taxon>Metazoa</taxon>
        <taxon>Ecdysozoa</taxon>
        <taxon>Nematoda</taxon>
        <taxon>Chromadorea</taxon>
        <taxon>Rhabditida</taxon>
        <taxon>Rhabditina</taxon>
        <taxon>Rhabditomorpha</taxon>
        <taxon>Rhabditoidea</taxon>
        <taxon>Rhabditidae</taxon>
        <taxon>Peloderinae</taxon>
        <taxon>Caenorhabditis</taxon>
    </lineage>
</organism>
<dbReference type="OrthoDB" id="5860362at2759"/>
<dbReference type="EMBL" id="GL381197">
    <property type="protein sequence ID" value="EGT35910.1"/>
    <property type="molecule type" value="Genomic_DNA"/>
</dbReference>
<proteinExistence type="predicted"/>
<dbReference type="eggNOG" id="ENOG502R4S2">
    <property type="taxonomic scope" value="Eukaryota"/>
</dbReference>
<reference evidence="2" key="1">
    <citation type="submission" date="2011-07" db="EMBL/GenBank/DDBJ databases">
        <authorList>
            <consortium name="Caenorhabditis brenneri Sequencing and Analysis Consortium"/>
            <person name="Wilson R.K."/>
        </authorList>
    </citation>
    <scope>NUCLEOTIDE SEQUENCE [LARGE SCALE GENOMIC DNA]</scope>
    <source>
        <strain evidence="2">PB2801</strain>
    </source>
</reference>
<dbReference type="InterPro" id="IPR016187">
    <property type="entry name" value="CTDL_fold"/>
</dbReference>
<dbReference type="InterPro" id="IPR016186">
    <property type="entry name" value="C-type_lectin-like/link_sf"/>
</dbReference>
<dbReference type="Proteomes" id="UP000008068">
    <property type="component" value="Unassembled WGS sequence"/>
</dbReference>
<keyword evidence="2" id="KW-1185">Reference proteome</keyword>